<evidence type="ECO:0000259" key="4">
    <source>
        <dbReference type="Pfam" id="PF09084"/>
    </source>
</evidence>
<evidence type="ECO:0000313" key="5">
    <source>
        <dbReference type="EMBL" id="GGA36518.1"/>
    </source>
</evidence>
<protein>
    <submittedName>
        <fullName evidence="5">ABC transporter substrate-binding protein</fullName>
    </submittedName>
</protein>
<dbReference type="SUPFAM" id="SSF53850">
    <property type="entry name" value="Periplasmic binding protein-like II"/>
    <property type="match status" value="1"/>
</dbReference>
<evidence type="ECO:0000256" key="1">
    <source>
        <dbReference type="ARBA" id="ARBA00004418"/>
    </source>
</evidence>
<dbReference type="PANTHER" id="PTHR30024">
    <property type="entry name" value="ALIPHATIC SULFONATES-BINDING PROTEIN-RELATED"/>
    <property type="match status" value="1"/>
</dbReference>
<dbReference type="GO" id="GO:0042597">
    <property type="term" value="C:periplasmic space"/>
    <property type="evidence" value="ECO:0007669"/>
    <property type="project" value="UniProtKB-SubCell"/>
</dbReference>
<dbReference type="InterPro" id="IPR015168">
    <property type="entry name" value="SsuA/THI5"/>
</dbReference>
<dbReference type="Pfam" id="PF09084">
    <property type="entry name" value="NMT1"/>
    <property type="match status" value="1"/>
</dbReference>
<evidence type="ECO:0000313" key="6">
    <source>
        <dbReference type="Proteomes" id="UP000596977"/>
    </source>
</evidence>
<dbReference type="Gene3D" id="3.40.190.10">
    <property type="entry name" value="Periplasmic binding protein-like II"/>
    <property type="match status" value="2"/>
</dbReference>
<feature type="domain" description="SsuA/THI5-like" evidence="4">
    <location>
        <begin position="45"/>
        <end position="239"/>
    </location>
</feature>
<keyword evidence="3" id="KW-0732">Signal</keyword>
<proteinExistence type="inferred from homology"/>
<sequence>MLRPLLALPIVLASALLPYPALAEPFRLILTHLEPPLVPNSVMDLAHELGYFENEGVEVELIRVQQTPSALAALSAGEGDMANIGLDALLQLHARGQTDLVAVASPNKSLPFLIAARETIAIPFEQNHSFAIGRVGSLDHGLSLNVLEALGAQTDAIEFVALGQPSVRAQALAAGQIDMTTMSIGVWLAMPDKSGLEILVDPDTYYEAAPVVQKVNVVSREVLETRREDIEAVLRALIALSRDFAADPDFWAEAIAPYAPQLSDAERRELSQSFAQSWSVNGGLNADELQFSQDWLFETPDFDGLDPAPITQWTAFAPLDTILETLGQAPDLDPPAR</sequence>
<accession>A0A916R628</accession>
<dbReference type="AlphaFoldDB" id="A0A916R628"/>
<evidence type="ECO:0000256" key="2">
    <source>
        <dbReference type="ARBA" id="ARBA00010742"/>
    </source>
</evidence>
<comment type="caution">
    <text evidence="5">The sequence shown here is derived from an EMBL/GenBank/DDBJ whole genome shotgun (WGS) entry which is preliminary data.</text>
</comment>
<name>A0A916R628_9HYPH</name>
<keyword evidence="6" id="KW-1185">Reference proteome</keyword>
<dbReference type="PANTHER" id="PTHR30024:SF47">
    <property type="entry name" value="TAURINE-BINDING PERIPLASMIC PROTEIN"/>
    <property type="match status" value="1"/>
</dbReference>
<dbReference type="Proteomes" id="UP000596977">
    <property type="component" value="Unassembled WGS sequence"/>
</dbReference>
<reference evidence="5 6" key="1">
    <citation type="journal article" date="2014" name="Int. J. Syst. Evol. Microbiol.">
        <title>Complete genome sequence of Corynebacterium casei LMG S-19264T (=DSM 44701T), isolated from a smear-ripened cheese.</title>
        <authorList>
            <consortium name="US DOE Joint Genome Institute (JGI-PGF)"/>
            <person name="Walter F."/>
            <person name="Albersmeier A."/>
            <person name="Kalinowski J."/>
            <person name="Ruckert C."/>
        </authorList>
    </citation>
    <scope>NUCLEOTIDE SEQUENCE [LARGE SCALE GENOMIC DNA]</scope>
    <source>
        <strain evidence="5 6">CGMCC 1.15896</strain>
    </source>
</reference>
<evidence type="ECO:0000256" key="3">
    <source>
        <dbReference type="ARBA" id="ARBA00022729"/>
    </source>
</evidence>
<dbReference type="RefSeq" id="WP_206513444.1">
    <property type="nucleotide sequence ID" value="NZ_BMKB01000001.1"/>
</dbReference>
<dbReference type="EMBL" id="BMKB01000001">
    <property type="protein sequence ID" value="GGA36518.1"/>
    <property type="molecule type" value="Genomic_DNA"/>
</dbReference>
<comment type="similarity">
    <text evidence="2">Belongs to the bacterial solute-binding protein SsuA/TauA family.</text>
</comment>
<gene>
    <name evidence="5" type="ORF">GCM10011499_02320</name>
</gene>
<comment type="subcellular location">
    <subcellularLocation>
        <location evidence="1">Periplasm</location>
    </subcellularLocation>
</comment>
<organism evidence="5 6">
    <name type="scientific">Pelagibacterium lentulum</name>
    <dbReference type="NCBI Taxonomy" id="2029865"/>
    <lineage>
        <taxon>Bacteria</taxon>
        <taxon>Pseudomonadati</taxon>
        <taxon>Pseudomonadota</taxon>
        <taxon>Alphaproteobacteria</taxon>
        <taxon>Hyphomicrobiales</taxon>
        <taxon>Devosiaceae</taxon>
        <taxon>Pelagibacterium</taxon>
    </lineage>
</organism>